<dbReference type="Proteomes" id="UP000002531">
    <property type="component" value="Chromosome"/>
</dbReference>
<dbReference type="STRING" id="323098.Nwi_1941"/>
<dbReference type="PROSITE" id="PS51192">
    <property type="entry name" value="HELICASE_ATP_BIND_1"/>
    <property type="match status" value="1"/>
</dbReference>
<dbReference type="GO" id="GO:0005524">
    <property type="term" value="F:ATP binding"/>
    <property type="evidence" value="ECO:0007669"/>
    <property type="project" value="UniProtKB-KW"/>
</dbReference>
<evidence type="ECO:0000256" key="9">
    <source>
        <dbReference type="ARBA" id="ARBA00023118"/>
    </source>
</evidence>
<dbReference type="HOGENOM" id="CLU_010123_0_0_5"/>
<dbReference type="InterPro" id="IPR027417">
    <property type="entry name" value="P-loop_NTPase"/>
</dbReference>
<comment type="similarity">
    <text evidence="2">In the central section; belongs to the CRISPR-associated helicase Cas3 family.</text>
</comment>
<feature type="domain" description="Helicase ATP-binding" evidence="10">
    <location>
        <begin position="238"/>
        <end position="422"/>
    </location>
</feature>
<evidence type="ECO:0000256" key="1">
    <source>
        <dbReference type="ARBA" id="ARBA00006847"/>
    </source>
</evidence>
<reference evidence="12 13" key="1">
    <citation type="journal article" date="2006" name="Appl. Environ. Microbiol.">
        <title>Genome sequence of the chemolithoautotrophic nitrite-oxidizing bacterium Nitrobacter winogradskyi Nb-255.</title>
        <authorList>
            <person name="Starkenburg S.R."/>
            <person name="Chain P.S."/>
            <person name="Sayavedra-Soto L.A."/>
            <person name="Hauser L."/>
            <person name="Land M.L."/>
            <person name="Larimer F.W."/>
            <person name="Malfatti S.A."/>
            <person name="Klotz M.G."/>
            <person name="Bottomley P.J."/>
            <person name="Arp D.J."/>
            <person name="Hickey W.J."/>
        </authorList>
    </citation>
    <scope>NUCLEOTIDE SEQUENCE [LARGE SCALE GENOMIC DNA]</scope>
    <source>
        <strain evidence="13">ATCC 25391 / DSM 10237 / CIP 104748 / NCIMB 11846 / Nb-255</strain>
    </source>
</reference>
<dbReference type="NCBIfam" id="TIGR01587">
    <property type="entry name" value="cas3_core"/>
    <property type="match status" value="1"/>
</dbReference>
<keyword evidence="13" id="KW-1185">Reference proteome</keyword>
<evidence type="ECO:0000256" key="4">
    <source>
        <dbReference type="ARBA" id="ARBA00022723"/>
    </source>
</evidence>
<dbReference type="PROSITE" id="PS51643">
    <property type="entry name" value="HD_CAS3"/>
    <property type="match status" value="1"/>
</dbReference>
<dbReference type="GO" id="GO:0016787">
    <property type="term" value="F:hydrolase activity"/>
    <property type="evidence" value="ECO:0007669"/>
    <property type="project" value="UniProtKB-KW"/>
</dbReference>
<dbReference type="CDD" id="cd09641">
    <property type="entry name" value="Cas3''_I"/>
    <property type="match status" value="1"/>
</dbReference>
<evidence type="ECO:0000256" key="7">
    <source>
        <dbReference type="ARBA" id="ARBA00022806"/>
    </source>
</evidence>
<dbReference type="SUPFAM" id="SSF109604">
    <property type="entry name" value="HD-domain/PDEase-like"/>
    <property type="match status" value="1"/>
</dbReference>
<dbReference type="InterPro" id="IPR014001">
    <property type="entry name" value="Helicase_ATP-bd"/>
</dbReference>
<dbReference type="SMART" id="SM00487">
    <property type="entry name" value="DEXDc"/>
    <property type="match status" value="1"/>
</dbReference>
<dbReference type="OrthoDB" id="9810236at2"/>
<dbReference type="EMBL" id="CP000115">
    <property type="protein sequence ID" value="ABA05201.1"/>
    <property type="molecule type" value="Genomic_DNA"/>
</dbReference>
<dbReference type="GO" id="GO:0004518">
    <property type="term" value="F:nuclease activity"/>
    <property type="evidence" value="ECO:0007669"/>
    <property type="project" value="UniProtKB-KW"/>
</dbReference>
<proteinExistence type="inferred from homology"/>
<dbReference type="SUPFAM" id="SSF52540">
    <property type="entry name" value="P-loop containing nucleoside triphosphate hydrolases"/>
    <property type="match status" value="1"/>
</dbReference>
<dbReference type="GO" id="GO:0003676">
    <property type="term" value="F:nucleic acid binding"/>
    <property type="evidence" value="ECO:0007669"/>
    <property type="project" value="InterPro"/>
</dbReference>
<dbReference type="CDD" id="cd17930">
    <property type="entry name" value="DEXHc_cas3"/>
    <property type="match status" value="1"/>
</dbReference>
<dbReference type="Gene3D" id="3.40.50.300">
    <property type="entry name" value="P-loop containing nucleotide triphosphate hydrolases"/>
    <property type="match status" value="2"/>
</dbReference>
<keyword evidence="6" id="KW-0378">Hydrolase</keyword>
<comment type="similarity">
    <text evidence="1">In the N-terminal section; belongs to the CRISPR-associated nuclease Cas3-HD family.</text>
</comment>
<gene>
    <name evidence="12" type="ordered locus">Nwi_1941</name>
</gene>
<evidence type="ECO:0000313" key="12">
    <source>
        <dbReference type="EMBL" id="ABA05201.1"/>
    </source>
</evidence>
<dbReference type="Pfam" id="PF01966">
    <property type="entry name" value="HD"/>
    <property type="match status" value="1"/>
</dbReference>
<dbReference type="Gene3D" id="1.10.3210.30">
    <property type="match status" value="1"/>
</dbReference>
<sequence>MTYHAHSGKLTDESDWQILSHHLTRVAARAGIYGSPIGLEGLAKIAGLFHDLGKYTADFQRRLHGINLRVDHSTAGAAVLMKMVPRPVREIAELVAYTILGHHAGLPDKFNEFGHCFLRRVREFEDRLDPVWKDQLSFDLGDLQMRELMGKLSPEKRIAEFELSVVTRMLFSCLVDADFKDTEAFYDALEGRQSNREWPLLQDVLPAFLAAFDAHMAAKSKDGEVNRLRGDILAHVRAGALNEPGLFTLNVPTGGGKTLASLGFALAHARKWDHRRIIYAIPFTSIVDQTAAIFRDILGEDNVLEHHSAIDEEHIEERWGRDKLKLAMQDWAAPVVVTTNVQFFESLFAARTSRARKLHNIAGSIIILDEAQTIPRPLLKPCVRMLDALARLFGCTIVLCTATQPALDASNFPDGLKLDGRELAPDPGKLSARLKRARIVRVGAMNNPELIEAIRAEPQALFIVNSRKHALDLYKEGKNAGVDGLVHLTTRQCAAHRRLILGDVKARLKNGETCRLVATSLIEAGVDVDFPGVWRAEAGLDQIVQAAGRCNREGRHPVEDSIVSVFSAPDYPPPREIAGLIGDMGRVIPKHEDLLSLGAIADYFGEVYWRAGPELDAKKILEGFKINRDGTDFAFRCVAEKFRMIESGMEPVIVEFDNDAEETVTELEFERISSGVLARKLQSYIVQVPPKARRLLIDNGHVAFVRPDIRGDQFAVLKNASLYRQEVGLMWEDAAYLAAESWQI</sequence>
<keyword evidence="8" id="KW-0067">ATP-binding</keyword>
<protein>
    <submittedName>
        <fullName evidence="12">CRISPR-associated helicase, Cas3 family</fullName>
    </submittedName>
</protein>
<keyword evidence="4" id="KW-0479">Metal-binding</keyword>
<dbReference type="InterPro" id="IPR038257">
    <property type="entry name" value="CRISPR-assoc_Cas3_HD_sf"/>
</dbReference>
<accession>Q3SR90</accession>
<dbReference type="InterPro" id="IPR006674">
    <property type="entry name" value="HD_domain"/>
</dbReference>
<evidence type="ECO:0000256" key="8">
    <source>
        <dbReference type="ARBA" id="ARBA00022840"/>
    </source>
</evidence>
<keyword evidence="5" id="KW-0547">Nucleotide-binding</keyword>
<evidence type="ECO:0000313" key="13">
    <source>
        <dbReference type="Proteomes" id="UP000002531"/>
    </source>
</evidence>
<evidence type="ECO:0000259" key="10">
    <source>
        <dbReference type="PROSITE" id="PS51192"/>
    </source>
</evidence>
<dbReference type="GO" id="GO:0046872">
    <property type="term" value="F:metal ion binding"/>
    <property type="evidence" value="ECO:0007669"/>
    <property type="project" value="UniProtKB-KW"/>
</dbReference>
<dbReference type="GO" id="GO:0051607">
    <property type="term" value="P:defense response to virus"/>
    <property type="evidence" value="ECO:0007669"/>
    <property type="project" value="UniProtKB-KW"/>
</dbReference>
<dbReference type="NCBIfam" id="TIGR01596">
    <property type="entry name" value="cas3_HD"/>
    <property type="match status" value="1"/>
</dbReference>
<evidence type="ECO:0000256" key="2">
    <source>
        <dbReference type="ARBA" id="ARBA00009046"/>
    </source>
</evidence>
<evidence type="ECO:0000256" key="3">
    <source>
        <dbReference type="ARBA" id="ARBA00022722"/>
    </source>
</evidence>
<keyword evidence="3" id="KW-0540">Nuclease</keyword>
<evidence type="ECO:0000259" key="11">
    <source>
        <dbReference type="PROSITE" id="PS51643"/>
    </source>
</evidence>
<evidence type="ECO:0000256" key="6">
    <source>
        <dbReference type="ARBA" id="ARBA00022801"/>
    </source>
</evidence>
<evidence type="ECO:0000256" key="5">
    <source>
        <dbReference type="ARBA" id="ARBA00022741"/>
    </source>
</evidence>
<dbReference type="InterPro" id="IPR054712">
    <property type="entry name" value="Cas3-like_dom"/>
</dbReference>
<organism evidence="12 13">
    <name type="scientific">Nitrobacter winogradskyi (strain ATCC 25391 / DSM 10237 / CIP 104748 / NCIMB 11846 / Nb-255)</name>
    <dbReference type="NCBI Taxonomy" id="323098"/>
    <lineage>
        <taxon>Bacteria</taxon>
        <taxon>Pseudomonadati</taxon>
        <taxon>Pseudomonadota</taxon>
        <taxon>Alphaproteobacteria</taxon>
        <taxon>Hyphomicrobiales</taxon>
        <taxon>Nitrobacteraceae</taxon>
        <taxon>Nitrobacter</taxon>
    </lineage>
</organism>
<dbReference type="GO" id="GO:0004386">
    <property type="term" value="F:helicase activity"/>
    <property type="evidence" value="ECO:0007669"/>
    <property type="project" value="UniProtKB-KW"/>
</dbReference>
<dbReference type="Pfam" id="PF00270">
    <property type="entry name" value="DEAD"/>
    <property type="match status" value="1"/>
</dbReference>
<dbReference type="KEGG" id="nwi:Nwi_1941"/>
<dbReference type="InterPro" id="IPR006483">
    <property type="entry name" value="CRISPR-assoc_Cas3_HD"/>
</dbReference>
<dbReference type="InterPro" id="IPR011545">
    <property type="entry name" value="DEAD/DEAH_box_helicase_dom"/>
</dbReference>
<dbReference type="Pfam" id="PF22590">
    <property type="entry name" value="Cas3-like_C_2"/>
    <property type="match status" value="1"/>
</dbReference>
<keyword evidence="7" id="KW-0347">Helicase</keyword>
<dbReference type="AlphaFoldDB" id="Q3SR90"/>
<dbReference type="InterPro" id="IPR006474">
    <property type="entry name" value="Helicase_Cas3_CRISPR-ass_core"/>
</dbReference>
<dbReference type="eggNOG" id="COG1203">
    <property type="taxonomic scope" value="Bacteria"/>
</dbReference>
<name>Q3SR90_NITWN</name>
<feature type="domain" description="HD Cas3-type" evidence="11">
    <location>
        <begin position="12"/>
        <end position="180"/>
    </location>
</feature>
<keyword evidence="9" id="KW-0051">Antiviral defense</keyword>
<dbReference type="RefSeq" id="WP_011315194.1">
    <property type="nucleotide sequence ID" value="NC_007406.1"/>
</dbReference>